<dbReference type="AlphaFoldDB" id="A0A0F5YAB0"/>
<comment type="caution">
    <text evidence="2">The sequence shown here is derived from an EMBL/GenBank/DDBJ whole genome shotgun (WGS) entry which is preliminary data.</text>
</comment>
<evidence type="ECO:0000313" key="3">
    <source>
        <dbReference type="Proteomes" id="UP000033607"/>
    </source>
</evidence>
<gene>
    <name evidence="2" type="ORF">WN50_24690</name>
</gene>
<dbReference type="RefSeq" id="WP_046281262.1">
    <property type="nucleotide sequence ID" value="NZ_LATL02000024.1"/>
</dbReference>
<reference evidence="2 3" key="1">
    <citation type="submission" date="2015-06" db="EMBL/GenBank/DDBJ databases">
        <title>Draft genome assembly of filamentous brackish cyanobacterium Limnoraphis robusta strain CS-951.</title>
        <authorList>
            <person name="Willis A."/>
            <person name="Parks M."/>
            <person name="Burford M.A."/>
        </authorList>
    </citation>
    <scope>NUCLEOTIDE SEQUENCE [LARGE SCALE GENOMIC DNA]</scope>
    <source>
        <strain evidence="2 3">CS-951</strain>
    </source>
</reference>
<accession>A0A0F5YAB0</accession>
<sequence>MPSQLLMSTHSSTLSRPENLDATVKQASRATDSSASSTLKLGLIKCPYNVDQQVKLLHLQAEVDTLLLQLQTIKQQRLITPRTEELDSISRQNKR</sequence>
<evidence type="ECO:0000256" key="1">
    <source>
        <dbReference type="SAM" id="MobiDB-lite"/>
    </source>
</evidence>
<dbReference type="EMBL" id="LATL02000024">
    <property type="protein sequence ID" value="KKD35552.1"/>
    <property type="molecule type" value="Genomic_DNA"/>
</dbReference>
<name>A0A0F5YAB0_9CYAN</name>
<dbReference type="PATRIC" id="fig|1637645.4.peg.436"/>
<feature type="compositionally biased region" description="Polar residues" evidence="1">
    <location>
        <begin position="1"/>
        <end position="16"/>
    </location>
</feature>
<evidence type="ECO:0000313" key="2">
    <source>
        <dbReference type="EMBL" id="KKD35552.1"/>
    </source>
</evidence>
<proteinExistence type="predicted"/>
<feature type="region of interest" description="Disordered" evidence="1">
    <location>
        <begin position="1"/>
        <end position="35"/>
    </location>
</feature>
<protein>
    <submittedName>
        <fullName evidence="2">Uncharacterized protein</fullName>
    </submittedName>
</protein>
<dbReference type="Proteomes" id="UP000033607">
    <property type="component" value="Unassembled WGS sequence"/>
</dbReference>
<organism evidence="2 3">
    <name type="scientific">Limnoraphis robusta CS-951</name>
    <dbReference type="NCBI Taxonomy" id="1637645"/>
    <lineage>
        <taxon>Bacteria</taxon>
        <taxon>Bacillati</taxon>
        <taxon>Cyanobacteriota</taxon>
        <taxon>Cyanophyceae</taxon>
        <taxon>Oscillatoriophycideae</taxon>
        <taxon>Oscillatoriales</taxon>
        <taxon>Sirenicapillariaceae</taxon>
        <taxon>Limnoraphis</taxon>
    </lineage>
</organism>